<dbReference type="Gene3D" id="3.90.640.10">
    <property type="entry name" value="Actin, Chain A, domain 4"/>
    <property type="match status" value="1"/>
</dbReference>
<comment type="similarity">
    <text evidence="2 13">Belongs to the heat shock protein 70 family.</text>
</comment>
<dbReference type="GO" id="GO:0005524">
    <property type="term" value="F:ATP binding"/>
    <property type="evidence" value="ECO:0007669"/>
    <property type="project" value="UniProtKB-KW"/>
</dbReference>
<organism evidence="14 15">
    <name type="scientific">Brevibacillus panacihumi</name>
    <dbReference type="NCBI Taxonomy" id="497735"/>
    <lineage>
        <taxon>Bacteria</taxon>
        <taxon>Bacillati</taxon>
        <taxon>Bacillota</taxon>
        <taxon>Bacilli</taxon>
        <taxon>Bacillales</taxon>
        <taxon>Paenibacillaceae</taxon>
        <taxon>Brevibacillus</taxon>
    </lineage>
</organism>
<dbReference type="Gene3D" id="3.30.420.40">
    <property type="match status" value="2"/>
</dbReference>
<keyword evidence="9" id="KW-0143">Chaperone</keyword>
<dbReference type="InterPro" id="IPR013126">
    <property type="entry name" value="Hsp_70_fam"/>
</dbReference>
<keyword evidence="8" id="KW-0346">Stress response</keyword>
<evidence type="ECO:0000256" key="13">
    <source>
        <dbReference type="RuleBase" id="RU003322"/>
    </source>
</evidence>
<sequence length="567" mass="63361">MSMIGIDLGTTNSLVAYWDKDQAVIIPNVLGEHLTPSIVSVDENGSILVGRIAQERLITHPHLTASTFKRFMGTEKKYTLGAHTFTPAELSSFILKALKEDAEAHLGVEVTEAVISVPAYFNDSQRKATKRAAEIAGLKVERLISEPTAAAIAYGLHQEKPETKFLVFDLGGGTFDVSVLELFEGIMDVKSIAGDNFLGGEDFTEILIAHFLEKHKLELASLDTKTQSALYKQAETCKLALGQETSATMSLTIRDQAYELRLDRTEYEKLAHPLLLRLRKPIERALRDASLSPSDLDAVILIGGATRLPLIKHVIGRMFGRMPYTNINPDETVALGAAIQTALKQRNQALEEIILTDVCPYTLGTSVVQELGNGQLSSGHFFPIIERNTPIPVSRVERLYTVHDNQKRLNVAVYQGESRLVEHNIKLGELQIKIPPAPAGEQSIDVRYTYDINGILEVEVVSVSTGEKKRVVIEQNEGSMTKEQIEARLQELQDIKIHPRDRTENRLLIAKGERLYEEALGERREAIAIAIQQFEKALLTQNDKEIKKATEIFKERLEQMERWMDFS</sequence>
<dbReference type="PROSITE" id="PS00297">
    <property type="entry name" value="HSP70_1"/>
    <property type="match status" value="1"/>
</dbReference>
<evidence type="ECO:0000256" key="5">
    <source>
        <dbReference type="ARBA" id="ARBA00022553"/>
    </source>
</evidence>
<evidence type="ECO:0000256" key="12">
    <source>
        <dbReference type="ARBA" id="ARBA00033103"/>
    </source>
</evidence>
<evidence type="ECO:0000256" key="1">
    <source>
        <dbReference type="ARBA" id="ARBA00002290"/>
    </source>
</evidence>
<dbReference type="FunFam" id="3.30.420.40:FF:000144">
    <property type="entry name" value="Molecular chaperone HscC"/>
    <property type="match status" value="1"/>
</dbReference>
<dbReference type="InterPro" id="IPR018181">
    <property type="entry name" value="Heat_shock_70_CS"/>
</dbReference>
<dbReference type="InterPro" id="IPR029047">
    <property type="entry name" value="HSP70_peptide-bd_sf"/>
</dbReference>
<dbReference type="InterPro" id="IPR043129">
    <property type="entry name" value="ATPase_NBD"/>
</dbReference>
<name>A0A3M8DDK8_9BACL</name>
<dbReference type="PRINTS" id="PR00301">
    <property type="entry name" value="HEATSHOCK70"/>
</dbReference>
<dbReference type="GO" id="GO:0140662">
    <property type="term" value="F:ATP-dependent protein folding chaperone"/>
    <property type="evidence" value="ECO:0007669"/>
    <property type="project" value="InterPro"/>
</dbReference>
<proteinExistence type="inferred from homology"/>
<gene>
    <name evidence="14" type="ORF">EDM58_01080</name>
</gene>
<dbReference type="Proteomes" id="UP000281915">
    <property type="component" value="Unassembled WGS sequence"/>
</dbReference>
<reference evidence="14 15" key="1">
    <citation type="submission" date="2018-10" db="EMBL/GenBank/DDBJ databases">
        <title>Phylogenomics of Brevibacillus.</title>
        <authorList>
            <person name="Dunlap C."/>
        </authorList>
    </citation>
    <scope>NUCLEOTIDE SEQUENCE [LARGE SCALE GENOMIC DNA]</scope>
    <source>
        <strain evidence="14 15">JCM 15085</strain>
    </source>
</reference>
<evidence type="ECO:0000313" key="15">
    <source>
        <dbReference type="Proteomes" id="UP000281915"/>
    </source>
</evidence>
<keyword evidence="5" id="KW-0597">Phosphoprotein</keyword>
<dbReference type="AlphaFoldDB" id="A0A3M8DDK8"/>
<evidence type="ECO:0000256" key="10">
    <source>
        <dbReference type="ARBA" id="ARBA00030019"/>
    </source>
</evidence>
<dbReference type="InterPro" id="IPR042030">
    <property type="entry name" value="HscC_NBD"/>
</dbReference>
<evidence type="ECO:0000256" key="11">
    <source>
        <dbReference type="ARBA" id="ARBA00030945"/>
    </source>
</evidence>
<accession>A0A3M8DDK8</accession>
<evidence type="ECO:0000256" key="8">
    <source>
        <dbReference type="ARBA" id="ARBA00023016"/>
    </source>
</evidence>
<keyword evidence="7 13" id="KW-0067">ATP-binding</keyword>
<comment type="function">
    <text evidence="1">Acts as a chaperone.</text>
</comment>
<dbReference type="SUPFAM" id="SSF100920">
    <property type="entry name" value="Heat shock protein 70kD (HSP70), peptide-binding domain"/>
    <property type="match status" value="1"/>
</dbReference>
<dbReference type="Gene3D" id="2.60.34.10">
    <property type="entry name" value="Substrate Binding Domain Of DNAk, Chain A, domain 1"/>
    <property type="match status" value="1"/>
</dbReference>
<evidence type="ECO:0000256" key="7">
    <source>
        <dbReference type="ARBA" id="ARBA00022840"/>
    </source>
</evidence>
<evidence type="ECO:0000256" key="9">
    <source>
        <dbReference type="ARBA" id="ARBA00023186"/>
    </source>
</evidence>
<comment type="caution">
    <text evidence="14">The sequence shown here is derived from an EMBL/GenBank/DDBJ whole genome shotgun (WGS) entry which is preliminary data.</text>
</comment>
<dbReference type="SUPFAM" id="SSF53067">
    <property type="entry name" value="Actin-like ATPase domain"/>
    <property type="match status" value="2"/>
</dbReference>
<dbReference type="Pfam" id="PF00012">
    <property type="entry name" value="HSP70"/>
    <property type="match status" value="2"/>
</dbReference>
<evidence type="ECO:0000256" key="6">
    <source>
        <dbReference type="ARBA" id="ARBA00022741"/>
    </source>
</evidence>
<dbReference type="EMBL" id="RHHT01000002">
    <property type="protein sequence ID" value="RNB86172.1"/>
    <property type="molecule type" value="Genomic_DNA"/>
</dbReference>
<dbReference type="PROSITE" id="PS00329">
    <property type="entry name" value="HSP70_2"/>
    <property type="match status" value="1"/>
</dbReference>
<evidence type="ECO:0000313" key="14">
    <source>
        <dbReference type="EMBL" id="RNB86172.1"/>
    </source>
</evidence>
<dbReference type="RefSeq" id="WP_122911678.1">
    <property type="nucleotide sequence ID" value="NZ_RHHT01000002.1"/>
</dbReference>
<evidence type="ECO:0000256" key="2">
    <source>
        <dbReference type="ARBA" id="ARBA00007381"/>
    </source>
</evidence>
<evidence type="ECO:0000256" key="3">
    <source>
        <dbReference type="ARBA" id="ARBA00014415"/>
    </source>
</evidence>
<evidence type="ECO:0000256" key="4">
    <source>
        <dbReference type="ARBA" id="ARBA00017249"/>
    </source>
</evidence>
<dbReference type="CDD" id="cd10235">
    <property type="entry name" value="ASKHA_NBD_HSP70_HscC"/>
    <property type="match status" value="1"/>
</dbReference>
<keyword evidence="6 13" id="KW-0547">Nucleotide-binding</keyword>
<protein>
    <recommendedName>
        <fullName evidence="3">Chaperone protein DnaK</fullName>
    </recommendedName>
    <alternativeName>
        <fullName evidence="4">Chaperone protein dnaK</fullName>
    </alternativeName>
    <alternativeName>
        <fullName evidence="12">HSP70</fullName>
    </alternativeName>
    <alternativeName>
        <fullName evidence="11">Heat shock 70 kDa protein</fullName>
    </alternativeName>
    <alternativeName>
        <fullName evidence="10">Heat shock protein 70</fullName>
    </alternativeName>
</protein>
<dbReference type="PANTHER" id="PTHR19375">
    <property type="entry name" value="HEAT SHOCK PROTEIN 70KDA"/>
    <property type="match status" value="1"/>
</dbReference>